<dbReference type="InterPro" id="IPR013766">
    <property type="entry name" value="Thioredoxin_domain"/>
</dbReference>
<dbReference type="KEGG" id="uru:DSM104443_01616"/>
<sequence>MTKPFISLLSTLFFACAGAAFAVEVGAPAPAVAFKPLSDSTVPPTLAALKGSVVYVDFWASWCTPCLRSMPALRTLYGKHKDQGFVVIGVNKDVSLAEAERFLRRFPVSFPLATDAGDSVAKAFDVKTMPSGYLIDRTGTVRQVLRGFNADTEAALAKQVQDLLAVKP</sequence>
<dbReference type="GO" id="GO:0016491">
    <property type="term" value="F:oxidoreductase activity"/>
    <property type="evidence" value="ECO:0007669"/>
    <property type="project" value="InterPro"/>
</dbReference>
<dbReference type="Proteomes" id="UP000501534">
    <property type="component" value="Chromosome"/>
</dbReference>
<dbReference type="PROSITE" id="PS51257">
    <property type="entry name" value="PROKAR_LIPOPROTEIN"/>
    <property type="match status" value="1"/>
</dbReference>
<dbReference type="InterPro" id="IPR050553">
    <property type="entry name" value="Thioredoxin_ResA/DsbE_sf"/>
</dbReference>
<protein>
    <submittedName>
        <fullName evidence="3">Thiol-disulfide oxidoreductase ResA</fullName>
    </submittedName>
</protein>
<keyword evidence="4" id="KW-1185">Reference proteome</keyword>
<dbReference type="EMBL" id="CP053069">
    <property type="protein sequence ID" value="QJR10552.1"/>
    <property type="molecule type" value="Genomic_DNA"/>
</dbReference>
<gene>
    <name evidence="3" type="primary">resA_1</name>
    <name evidence="3" type="ORF">DSM104443_01616</name>
</gene>
<dbReference type="PANTHER" id="PTHR42852:SF17">
    <property type="entry name" value="THIOREDOXIN-LIKE PROTEIN HI_1115"/>
    <property type="match status" value="1"/>
</dbReference>
<evidence type="ECO:0000313" key="4">
    <source>
        <dbReference type="Proteomes" id="UP000501534"/>
    </source>
</evidence>
<dbReference type="PROSITE" id="PS51352">
    <property type="entry name" value="THIOREDOXIN_2"/>
    <property type="match status" value="1"/>
</dbReference>
<organism evidence="3 4">
    <name type="scientific">Usitatibacter rugosus</name>
    <dbReference type="NCBI Taxonomy" id="2732067"/>
    <lineage>
        <taxon>Bacteria</taxon>
        <taxon>Pseudomonadati</taxon>
        <taxon>Pseudomonadota</taxon>
        <taxon>Betaproteobacteria</taxon>
        <taxon>Nitrosomonadales</taxon>
        <taxon>Usitatibacteraceae</taxon>
        <taxon>Usitatibacter</taxon>
    </lineage>
</organism>
<dbReference type="AlphaFoldDB" id="A0A6M4GU48"/>
<evidence type="ECO:0000256" key="1">
    <source>
        <dbReference type="SAM" id="SignalP"/>
    </source>
</evidence>
<evidence type="ECO:0000313" key="3">
    <source>
        <dbReference type="EMBL" id="QJR10552.1"/>
    </source>
</evidence>
<dbReference type="SUPFAM" id="SSF52833">
    <property type="entry name" value="Thioredoxin-like"/>
    <property type="match status" value="1"/>
</dbReference>
<feature type="signal peptide" evidence="1">
    <location>
        <begin position="1"/>
        <end position="22"/>
    </location>
</feature>
<dbReference type="InterPro" id="IPR036249">
    <property type="entry name" value="Thioredoxin-like_sf"/>
</dbReference>
<feature type="chain" id="PRO_5026921751" evidence="1">
    <location>
        <begin position="23"/>
        <end position="168"/>
    </location>
</feature>
<dbReference type="CDD" id="cd02966">
    <property type="entry name" value="TlpA_like_family"/>
    <property type="match status" value="1"/>
</dbReference>
<name>A0A6M4GU48_9PROT</name>
<dbReference type="Pfam" id="PF08534">
    <property type="entry name" value="Redoxin"/>
    <property type="match status" value="1"/>
</dbReference>
<dbReference type="Gene3D" id="3.40.30.10">
    <property type="entry name" value="Glutaredoxin"/>
    <property type="match status" value="1"/>
</dbReference>
<dbReference type="InterPro" id="IPR013740">
    <property type="entry name" value="Redoxin"/>
</dbReference>
<evidence type="ECO:0000259" key="2">
    <source>
        <dbReference type="PROSITE" id="PS51352"/>
    </source>
</evidence>
<reference evidence="3 4" key="1">
    <citation type="submission" date="2020-04" db="EMBL/GenBank/DDBJ databases">
        <title>Usitatibacter rugosus gen. nov., sp. nov. and Usitatibacter palustris sp. nov., novel members of Usitatibacteraceae fam. nov. within the order Nitrosomonadales isolated from soil.</title>
        <authorList>
            <person name="Huber K.J."/>
            <person name="Neumann-Schaal M."/>
            <person name="Geppert A."/>
            <person name="Luckner M."/>
            <person name="Wanner G."/>
            <person name="Overmann J."/>
        </authorList>
    </citation>
    <scope>NUCLEOTIDE SEQUENCE [LARGE SCALE GENOMIC DNA]</scope>
    <source>
        <strain evidence="3 4">0125_3</strain>
    </source>
</reference>
<proteinExistence type="predicted"/>
<accession>A0A6M4GU48</accession>
<feature type="domain" description="Thioredoxin" evidence="2">
    <location>
        <begin position="23"/>
        <end position="165"/>
    </location>
</feature>
<dbReference type="PANTHER" id="PTHR42852">
    <property type="entry name" value="THIOL:DISULFIDE INTERCHANGE PROTEIN DSBE"/>
    <property type="match status" value="1"/>
</dbReference>
<keyword evidence="1" id="KW-0732">Signal</keyword>
<dbReference type="RefSeq" id="WP_171091152.1">
    <property type="nucleotide sequence ID" value="NZ_CP053069.1"/>
</dbReference>